<feature type="region of interest" description="Disordered" evidence="1">
    <location>
        <begin position="1243"/>
        <end position="1271"/>
    </location>
</feature>
<feature type="compositionally biased region" description="Polar residues" evidence="1">
    <location>
        <begin position="129"/>
        <end position="138"/>
    </location>
</feature>
<feature type="compositionally biased region" description="Polar residues" evidence="1">
    <location>
        <begin position="169"/>
        <end position="179"/>
    </location>
</feature>
<feature type="region of interest" description="Disordered" evidence="1">
    <location>
        <begin position="589"/>
        <end position="613"/>
    </location>
</feature>
<evidence type="ECO:0000313" key="3">
    <source>
        <dbReference type="Proteomes" id="UP000693981"/>
    </source>
</evidence>
<evidence type="ECO:0000313" key="2">
    <source>
        <dbReference type="EMBL" id="KAG7386800.1"/>
    </source>
</evidence>
<dbReference type="EMBL" id="JAGDFL010000499">
    <property type="protein sequence ID" value="KAG7386800.1"/>
    <property type="molecule type" value="Genomic_DNA"/>
</dbReference>
<proteinExistence type="predicted"/>
<protein>
    <submittedName>
        <fullName evidence="2">KICSTOR complex protein szt2</fullName>
    </submittedName>
</protein>
<feature type="compositionally biased region" description="Low complexity" evidence="1">
    <location>
        <begin position="1249"/>
        <end position="1265"/>
    </location>
</feature>
<gene>
    <name evidence="2" type="primary">SZT2_1</name>
    <name evidence="2" type="ORF">PHYBOEH_008461</name>
</gene>
<feature type="compositionally biased region" description="Basic and acidic residues" evidence="1">
    <location>
        <begin position="107"/>
        <end position="127"/>
    </location>
</feature>
<dbReference type="Proteomes" id="UP000693981">
    <property type="component" value="Unassembled WGS sequence"/>
</dbReference>
<dbReference type="OrthoDB" id="127761at2759"/>
<feature type="region of interest" description="Disordered" evidence="1">
    <location>
        <begin position="84"/>
        <end position="185"/>
    </location>
</feature>
<comment type="caution">
    <text evidence="2">The sequence shown here is derived from an EMBL/GenBank/DDBJ whole genome shotgun (WGS) entry which is preliminary data.</text>
</comment>
<name>A0A8T1W3P8_9STRA</name>
<sequence>MMEAAAASTHKLTPLSPAAAAVVSAGIGADILKEKLTKSFEAILASVFVPIAGTKYYYFTGNENAVLEDMSAAEYDLHVLMEDSDDGEAESMPNEKGVELTSGSKATSEEDPKSLRSRSVGDDDRVNAHSLSVKSTELGSELVADEGDARGARASRRRGSLGREVPPSVVTSGDENSGGEQPHANMEEDAEFNKEVAVATSSFSVPFFFRFECRVLSSSTRETRASSADLHTPGVVPDSELLRRSASTAAYDDMRKDMVAQAQLTSPSTRHKEFNAFLTSLRNGGHGILNTSNVADVTHIADSFTKVSSGRIALRLVTLTLPNERAFDDAQLSPLMPFDMDNAANQPDKNYALPTLRPNNLSTLHLFQRQVLTRVKKDIKEWSSVEILSVLKSSNEITPATGAMVQRLFDDLPAESVTKAKYPLEFVARSQETPVNPLDLFKRELEKVSVATVTAPVGVPGILLEVFGVSEAGKGLALMRIDIIRNWQVPTEKEDEENGDSIPDIGGPTQRIKYMRDIPGLESLYSKESSRQYSAPLVARCQVWTRGSIHVVELSHVVEAFLDEAIYDYHIEATIKGVQFSDALAVGQNDASSDSTTSREDGTETSGLSGAHGKLPSNVDTLISLFESASTLPSSSVTKLGADLPIAPWDIDNAMAQVRDFLCCLPLHLRPTVYAKSQVPDVYEIISHRDSNNLARDNFRLIMKQTVVCAQSMALLWAFISVKLRHSQLQRGSNDPTSTDPGRIHSSWKKRLECAWGPRFLFPGSTEHWASTIVPNRRQHFLELEVEDDSTTAKKCVAPLPYFCAALEKCWEAFETRSTSHTVGLNLLGKLASLGPNEEMEEPVAKDVAAHLVMSGHLLLHQRFRAAYVERWGAAELIGATEREGDSTNSRLRAQQSCMDLVNLLSYKREFVFDRDECIVPKLYSEHTILSMGAGAGDDVLSIKEQVAANLSSLRLGVASEFFKEFAVHLRTLGFRRLRTLHTGSSSHARAYSGSHGASVPDGETLSGEGFSEYFYHPERTAAEAGGWQADLNSISSDAYPLSIVVLEVKCDHREALIYGFTIRHFQQQLVQWVQEAHDFHANQSEHDQSASNHLNEDDALEAQLFTRELFRVASQHYERDLLWSRLLFDYTRGPGPEVARTLALPTDVFRVEVGPQQLEECLRLSICTPLETLDPRLDELLRVSGVCWQELALRLRDIYSDQLREFQFQEDDENSSHLLLLCPDTFDLVIHLCFVTPKNQVDRDAPAEDGGSSGSADSSPDSASMNGSHAGSFNGEFSDDGFDVETQGDVRVEICRREEPPNKQFTFAQRRSITEFVNSIVHWQWRSLIYD</sequence>
<accession>A0A8T1W3P8</accession>
<keyword evidence="3" id="KW-1185">Reference proteome</keyword>
<organism evidence="2 3">
    <name type="scientific">Phytophthora boehmeriae</name>
    <dbReference type="NCBI Taxonomy" id="109152"/>
    <lineage>
        <taxon>Eukaryota</taxon>
        <taxon>Sar</taxon>
        <taxon>Stramenopiles</taxon>
        <taxon>Oomycota</taxon>
        <taxon>Peronosporomycetes</taxon>
        <taxon>Peronosporales</taxon>
        <taxon>Peronosporaceae</taxon>
        <taxon>Phytophthora</taxon>
    </lineage>
</organism>
<evidence type="ECO:0000256" key="1">
    <source>
        <dbReference type="SAM" id="MobiDB-lite"/>
    </source>
</evidence>
<reference evidence="2" key="1">
    <citation type="submission" date="2021-02" db="EMBL/GenBank/DDBJ databases">
        <authorList>
            <person name="Palmer J.M."/>
        </authorList>
    </citation>
    <scope>NUCLEOTIDE SEQUENCE</scope>
    <source>
        <strain evidence="2">SCRP23</strain>
    </source>
</reference>